<reference evidence="1" key="2">
    <citation type="submission" date="2021-08" db="EMBL/GenBank/DDBJ databases">
        <authorList>
            <person name="Tani A."/>
            <person name="Ola A."/>
            <person name="Ogura Y."/>
            <person name="Katsura K."/>
            <person name="Hayashi T."/>
        </authorList>
    </citation>
    <scope>NUCLEOTIDE SEQUENCE</scope>
    <source>
        <strain evidence="1">NBRC 103626</strain>
    </source>
</reference>
<protein>
    <submittedName>
        <fullName evidence="1">Uncharacterized protein</fullName>
    </submittedName>
</protein>
<name>A0AA37MAS0_9HYPH</name>
<dbReference type="AlphaFoldDB" id="A0AA37MAS0"/>
<reference evidence="1" key="1">
    <citation type="journal article" date="2016" name="Front. Microbiol.">
        <title>Genome Sequence of the Piezophilic, Mesophilic Sulfate-Reducing Bacterium Desulfovibrio indicus J2T.</title>
        <authorList>
            <person name="Cao J."/>
            <person name="Maignien L."/>
            <person name="Shao Z."/>
            <person name="Alain K."/>
            <person name="Jebbar M."/>
        </authorList>
    </citation>
    <scope>NUCLEOTIDE SEQUENCE</scope>
    <source>
        <strain evidence="1">NBRC 103626</strain>
    </source>
</reference>
<organism evidence="1 2">
    <name type="scientific">Methylobacterium gregans</name>
    <dbReference type="NCBI Taxonomy" id="374424"/>
    <lineage>
        <taxon>Bacteria</taxon>
        <taxon>Pseudomonadati</taxon>
        <taxon>Pseudomonadota</taxon>
        <taxon>Alphaproteobacteria</taxon>
        <taxon>Hyphomicrobiales</taxon>
        <taxon>Methylobacteriaceae</taxon>
        <taxon>Methylobacterium</taxon>
    </lineage>
</organism>
<gene>
    <name evidence="1" type="ORF">NBEOAGPD_1696</name>
</gene>
<evidence type="ECO:0000313" key="1">
    <source>
        <dbReference type="EMBL" id="GJD78481.1"/>
    </source>
</evidence>
<evidence type="ECO:0000313" key="2">
    <source>
        <dbReference type="Proteomes" id="UP001055108"/>
    </source>
</evidence>
<dbReference type="EMBL" id="BPQM01000032">
    <property type="protein sequence ID" value="GJD78481.1"/>
    <property type="molecule type" value="Genomic_DNA"/>
</dbReference>
<dbReference type="Proteomes" id="UP001055108">
    <property type="component" value="Unassembled WGS sequence"/>
</dbReference>
<accession>A0AA37MAS0</accession>
<proteinExistence type="predicted"/>
<sequence>MYTKETVTKSYIVQFGGRGGRQEYASQGVAVQAFPALAMSSLLVRPARRARLRITAGFPEG</sequence>
<keyword evidence="2" id="KW-1185">Reference proteome</keyword>
<comment type="caution">
    <text evidence="1">The sequence shown here is derived from an EMBL/GenBank/DDBJ whole genome shotgun (WGS) entry which is preliminary data.</text>
</comment>